<sequence length="112" mass="13065">MSKDFAKTFDDFKREMRLELRSVKESVKFCSDTCDEMKKITSEVKALRKELSELVKCNEGLRSENKRLTRQVEELQQYRRLNNLEVKGVKANAEPVDVIKKLVKLLANQSVN</sequence>
<proteinExistence type="predicted"/>
<organism evidence="1 2">
    <name type="scientific">Dermacentor silvarum</name>
    <name type="common">Tick</name>
    <dbReference type="NCBI Taxonomy" id="543639"/>
    <lineage>
        <taxon>Eukaryota</taxon>
        <taxon>Metazoa</taxon>
        <taxon>Ecdysozoa</taxon>
        <taxon>Arthropoda</taxon>
        <taxon>Chelicerata</taxon>
        <taxon>Arachnida</taxon>
        <taxon>Acari</taxon>
        <taxon>Parasitiformes</taxon>
        <taxon>Ixodida</taxon>
        <taxon>Ixodoidea</taxon>
        <taxon>Ixodidae</taxon>
        <taxon>Rhipicephalinae</taxon>
        <taxon>Dermacentor</taxon>
    </lineage>
</organism>
<accession>A0ACB8DX65</accession>
<evidence type="ECO:0000313" key="2">
    <source>
        <dbReference type="Proteomes" id="UP000821865"/>
    </source>
</evidence>
<evidence type="ECO:0000313" key="1">
    <source>
        <dbReference type="EMBL" id="KAH7978968.1"/>
    </source>
</evidence>
<reference evidence="1" key="1">
    <citation type="submission" date="2020-05" db="EMBL/GenBank/DDBJ databases">
        <title>Large-scale comparative analyses of tick genomes elucidate their genetic diversity and vector capacities.</title>
        <authorList>
            <person name="Jia N."/>
            <person name="Wang J."/>
            <person name="Shi W."/>
            <person name="Du L."/>
            <person name="Sun Y."/>
            <person name="Zhan W."/>
            <person name="Jiang J."/>
            <person name="Wang Q."/>
            <person name="Zhang B."/>
            <person name="Ji P."/>
            <person name="Sakyi L.B."/>
            <person name="Cui X."/>
            <person name="Yuan T."/>
            <person name="Jiang B."/>
            <person name="Yang W."/>
            <person name="Lam T.T.-Y."/>
            <person name="Chang Q."/>
            <person name="Ding S."/>
            <person name="Wang X."/>
            <person name="Zhu J."/>
            <person name="Ruan X."/>
            <person name="Zhao L."/>
            <person name="Wei J."/>
            <person name="Que T."/>
            <person name="Du C."/>
            <person name="Cheng J."/>
            <person name="Dai P."/>
            <person name="Han X."/>
            <person name="Huang E."/>
            <person name="Gao Y."/>
            <person name="Liu J."/>
            <person name="Shao H."/>
            <person name="Ye R."/>
            <person name="Li L."/>
            <person name="Wei W."/>
            <person name="Wang X."/>
            <person name="Wang C."/>
            <person name="Yang T."/>
            <person name="Huo Q."/>
            <person name="Li W."/>
            <person name="Guo W."/>
            <person name="Chen H."/>
            <person name="Zhou L."/>
            <person name="Ni X."/>
            <person name="Tian J."/>
            <person name="Zhou Y."/>
            <person name="Sheng Y."/>
            <person name="Liu T."/>
            <person name="Pan Y."/>
            <person name="Xia L."/>
            <person name="Li J."/>
            <person name="Zhao F."/>
            <person name="Cao W."/>
        </authorList>
    </citation>
    <scope>NUCLEOTIDE SEQUENCE</scope>
    <source>
        <strain evidence="1">Dsil-2018</strain>
    </source>
</reference>
<dbReference type="EMBL" id="CM023470">
    <property type="protein sequence ID" value="KAH7978968.1"/>
    <property type="molecule type" value="Genomic_DNA"/>
</dbReference>
<dbReference type="Proteomes" id="UP000821865">
    <property type="component" value="Chromosome 1"/>
</dbReference>
<gene>
    <name evidence="1" type="ORF">HPB49_007578</name>
</gene>
<protein>
    <submittedName>
        <fullName evidence="1">Uncharacterized protein</fullName>
    </submittedName>
</protein>
<name>A0ACB8DX65_DERSI</name>
<comment type="caution">
    <text evidence="1">The sequence shown here is derived from an EMBL/GenBank/DDBJ whole genome shotgun (WGS) entry which is preliminary data.</text>
</comment>
<keyword evidence="2" id="KW-1185">Reference proteome</keyword>